<sequence>EIKRRFNREIVFLENTTNENIKNFRKKTKSSITAAHKVYLQERRKLENSEKLFIDNLTKDSLLKKQKLLDEKEKELNLIEEKYNTKIE</sequence>
<accession>A0ACA9PEK7</accession>
<proteinExistence type="predicted"/>
<gene>
    <name evidence="1" type="ORF">SPELUC_LOCUS11578</name>
</gene>
<evidence type="ECO:0000313" key="2">
    <source>
        <dbReference type="Proteomes" id="UP000789366"/>
    </source>
</evidence>
<evidence type="ECO:0000313" key="1">
    <source>
        <dbReference type="EMBL" id="CAG8706840.1"/>
    </source>
</evidence>
<keyword evidence="2" id="KW-1185">Reference proteome</keyword>
<name>A0ACA9PEK7_9GLOM</name>
<reference evidence="1" key="1">
    <citation type="submission" date="2021-06" db="EMBL/GenBank/DDBJ databases">
        <authorList>
            <person name="Kallberg Y."/>
            <person name="Tangrot J."/>
            <person name="Rosling A."/>
        </authorList>
    </citation>
    <scope>NUCLEOTIDE SEQUENCE</scope>
    <source>
        <strain evidence="1">28 12/20/2015</strain>
    </source>
</reference>
<organism evidence="1 2">
    <name type="scientific">Cetraspora pellucida</name>
    <dbReference type="NCBI Taxonomy" id="1433469"/>
    <lineage>
        <taxon>Eukaryota</taxon>
        <taxon>Fungi</taxon>
        <taxon>Fungi incertae sedis</taxon>
        <taxon>Mucoromycota</taxon>
        <taxon>Glomeromycotina</taxon>
        <taxon>Glomeromycetes</taxon>
        <taxon>Diversisporales</taxon>
        <taxon>Gigasporaceae</taxon>
        <taxon>Cetraspora</taxon>
    </lineage>
</organism>
<dbReference type="EMBL" id="CAJVPW010024938">
    <property type="protein sequence ID" value="CAG8706840.1"/>
    <property type="molecule type" value="Genomic_DNA"/>
</dbReference>
<comment type="caution">
    <text evidence="1">The sequence shown here is derived from an EMBL/GenBank/DDBJ whole genome shotgun (WGS) entry which is preliminary data.</text>
</comment>
<protein>
    <submittedName>
        <fullName evidence="1">12597_t:CDS:1</fullName>
    </submittedName>
</protein>
<feature type="non-terminal residue" evidence="1">
    <location>
        <position position="1"/>
    </location>
</feature>
<dbReference type="Proteomes" id="UP000789366">
    <property type="component" value="Unassembled WGS sequence"/>
</dbReference>